<dbReference type="EMBL" id="CYZE01000019">
    <property type="protein sequence ID" value="CUP14795.1"/>
    <property type="molecule type" value="Genomic_DNA"/>
</dbReference>
<accession>A0A174KZ54</accession>
<dbReference type="SUPFAM" id="SSF160719">
    <property type="entry name" value="gpW/gp25-like"/>
    <property type="match status" value="1"/>
</dbReference>
<dbReference type="InterPro" id="IPR020288">
    <property type="entry name" value="Sheath_initiator"/>
</dbReference>
<dbReference type="AlphaFoldDB" id="A0A174KZ54"/>
<reference evidence="1 2" key="1">
    <citation type="submission" date="2015-09" db="EMBL/GenBank/DDBJ databases">
        <authorList>
            <consortium name="Pathogen Informatics"/>
        </authorList>
    </citation>
    <scope>NUCLEOTIDE SEQUENCE [LARGE SCALE GENOMIC DNA]</scope>
    <source>
        <strain evidence="1 2">2789STDY5608850</strain>
    </source>
</reference>
<name>A0A174KZ54_9FIRM</name>
<evidence type="ECO:0000313" key="1">
    <source>
        <dbReference type="EMBL" id="CUP14795.1"/>
    </source>
</evidence>
<proteinExistence type="predicted"/>
<dbReference type="Pfam" id="PF10934">
    <property type="entry name" value="Sheath_initiator"/>
    <property type="match status" value="1"/>
</dbReference>
<evidence type="ECO:0000313" key="2">
    <source>
        <dbReference type="Proteomes" id="UP000095651"/>
    </source>
</evidence>
<gene>
    <name evidence="1" type="ORF">ERS852407_05115</name>
</gene>
<organism evidence="1 2">
    <name type="scientific">Hungatella hathewayi</name>
    <dbReference type="NCBI Taxonomy" id="154046"/>
    <lineage>
        <taxon>Bacteria</taxon>
        <taxon>Bacillati</taxon>
        <taxon>Bacillota</taxon>
        <taxon>Clostridia</taxon>
        <taxon>Lachnospirales</taxon>
        <taxon>Lachnospiraceae</taxon>
        <taxon>Hungatella</taxon>
    </lineage>
</organism>
<dbReference type="Proteomes" id="UP000095651">
    <property type="component" value="Unassembled WGS sequence"/>
</dbReference>
<sequence>MLPETGSILKQDFEIKEIPSKTFRINDDTVSGYVDGIEAVRQAIYCILNTERYDWVIYNWNYGVELKDLFGKPIGVVKSKVKKRIREALMQDNRIQSVDAFTFEVSGKKLIVEFTVHTKYGDVSAEKEVQT</sequence>
<dbReference type="Gene3D" id="3.10.450.40">
    <property type="match status" value="1"/>
</dbReference>
<protein>
    <submittedName>
        <fullName evidence="1">Phage-like element PBSX protein, XkdS</fullName>
    </submittedName>
</protein>